<evidence type="ECO:0000313" key="2">
    <source>
        <dbReference type="Proteomes" id="UP000799757"/>
    </source>
</evidence>
<proteinExistence type="predicted"/>
<dbReference type="EMBL" id="MU001793">
    <property type="protein sequence ID" value="KAF2797993.1"/>
    <property type="molecule type" value="Genomic_DNA"/>
</dbReference>
<evidence type="ECO:0000313" key="1">
    <source>
        <dbReference type="EMBL" id="KAF2797993.1"/>
    </source>
</evidence>
<gene>
    <name evidence="1" type="ORF">K505DRAFT_372036</name>
</gene>
<reference evidence="1" key="1">
    <citation type="journal article" date="2020" name="Stud. Mycol.">
        <title>101 Dothideomycetes genomes: a test case for predicting lifestyles and emergence of pathogens.</title>
        <authorList>
            <person name="Haridas S."/>
            <person name="Albert R."/>
            <person name="Binder M."/>
            <person name="Bloem J."/>
            <person name="Labutti K."/>
            <person name="Salamov A."/>
            <person name="Andreopoulos B."/>
            <person name="Baker S."/>
            <person name="Barry K."/>
            <person name="Bills G."/>
            <person name="Bluhm B."/>
            <person name="Cannon C."/>
            <person name="Castanera R."/>
            <person name="Culley D."/>
            <person name="Daum C."/>
            <person name="Ezra D."/>
            <person name="Gonzalez J."/>
            <person name="Henrissat B."/>
            <person name="Kuo A."/>
            <person name="Liang C."/>
            <person name="Lipzen A."/>
            <person name="Lutzoni F."/>
            <person name="Magnuson J."/>
            <person name="Mondo S."/>
            <person name="Nolan M."/>
            <person name="Ohm R."/>
            <person name="Pangilinan J."/>
            <person name="Park H.-J."/>
            <person name="Ramirez L."/>
            <person name="Alfaro M."/>
            <person name="Sun H."/>
            <person name="Tritt A."/>
            <person name="Yoshinaga Y."/>
            <person name="Zwiers L.-H."/>
            <person name="Turgeon B."/>
            <person name="Goodwin S."/>
            <person name="Spatafora J."/>
            <person name="Crous P."/>
            <person name="Grigoriev I."/>
        </authorList>
    </citation>
    <scope>NUCLEOTIDE SEQUENCE</scope>
    <source>
        <strain evidence="1">CBS 109.77</strain>
    </source>
</reference>
<protein>
    <recommendedName>
        <fullName evidence="3">F-box domain-containing protein</fullName>
    </recommendedName>
</protein>
<sequence length="446" mass="50310">MSLPTATSTATPSTTAPATLCPISVLPHELLTKVISHIPLDIGDARFVCRGFRDCAWSALGARIQNTIFDIRSVKSMENFRNIAKSKDIALHITYLNLTTGFIAENFPHEQFTKDNVQILPEDYMTDDLISRTLEYRTNKRCWFADAWSWTPCMPYRGSENTAEEYATFIQIPLVTDFLATVLSKFNNLRRVTYKENSVPADFQDVYRDVIKAAQGKGAQWRDLSSKNGSALNILGLDIVLRALVKANVAVKELDIPIPMMYTDLIFTFTPPPVLQKVLANVQFLRIELAPKDDFIHHLKFLPGFMLTSDSAPKLKSLRYRGSLDGALVTQDGVLVTQLLMECPPIQDLHLYECEVPLISTFFSYMSKISRTLRTLTVYFITGSDWVHLINFLAASPDISLEKLVLIHNDFKGSFFKELPVQIREAVFGAAPTVIFYPPSDTFMDN</sequence>
<organism evidence="1 2">
    <name type="scientific">Melanomma pulvis-pyrius CBS 109.77</name>
    <dbReference type="NCBI Taxonomy" id="1314802"/>
    <lineage>
        <taxon>Eukaryota</taxon>
        <taxon>Fungi</taxon>
        <taxon>Dikarya</taxon>
        <taxon>Ascomycota</taxon>
        <taxon>Pezizomycotina</taxon>
        <taxon>Dothideomycetes</taxon>
        <taxon>Pleosporomycetidae</taxon>
        <taxon>Pleosporales</taxon>
        <taxon>Melanommataceae</taxon>
        <taxon>Melanomma</taxon>
    </lineage>
</organism>
<dbReference type="AlphaFoldDB" id="A0A6A6XPB9"/>
<dbReference type="OrthoDB" id="3797353at2759"/>
<name>A0A6A6XPB9_9PLEO</name>
<keyword evidence="2" id="KW-1185">Reference proteome</keyword>
<accession>A0A6A6XPB9</accession>
<dbReference type="SUPFAM" id="SSF81383">
    <property type="entry name" value="F-box domain"/>
    <property type="match status" value="1"/>
</dbReference>
<dbReference type="InterPro" id="IPR036047">
    <property type="entry name" value="F-box-like_dom_sf"/>
</dbReference>
<dbReference type="Proteomes" id="UP000799757">
    <property type="component" value="Unassembled WGS sequence"/>
</dbReference>
<dbReference type="SUPFAM" id="SSF52047">
    <property type="entry name" value="RNI-like"/>
    <property type="match status" value="1"/>
</dbReference>
<evidence type="ECO:0008006" key="3">
    <source>
        <dbReference type="Google" id="ProtNLM"/>
    </source>
</evidence>